<dbReference type="STRING" id="280871.TL10_09375"/>
<dbReference type="EMBL" id="JXST01000010">
    <property type="protein sequence ID" value="KIU17271.1"/>
    <property type="molecule type" value="Genomic_DNA"/>
</dbReference>
<dbReference type="InterPro" id="IPR002347">
    <property type="entry name" value="SDR_fam"/>
</dbReference>
<comment type="subcellular location">
    <subcellularLocation>
        <location evidence="1">Secreted</location>
        <location evidence="1">Cell wall</location>
    </subcellularLocation>
</comment>
<dbReference type="InterPro" id="IPR050259">
    <property type="entry name" value="SDR"/>
</dbReference>
<dbReference type="Proteomes" id="UP000032221">
    <property type="component" value="Unassembled WGS sequence"/>
</dbReference>
<evidence type="ECO:0000256" key="5">
    <source>
        <dbReference type="ARBA" id="ARBA00047400"/>
    </source>
</evidence>
<name>A0A0D1LMX2_9MYCO</name>
<evidence type="ECO:0000256" key="1">
    <source>
        <dbReference type="ARBA" id="ARBA00004191"/>
    </source>
</evidence>
<comment type="similarity">
    <text evidence="2">Belongs to the short-chain dehydrogenases/reductases (SDR) family.</text>
</comment>
<dbReference type="PANTHER" id="PTHR42879">
    <property type="entry name" value="3-OXOACYL-(ACYL-CARRIER-PROTEIN) REDUCTASE"/>
    <property type="match status" value="1"/>
</dbReference>
<dbReference type="InterPro" id="IPR036291">
    <property type="entry name" value="NAD(P)-bd_dom_sf"/>
</dbReference>
<sequence length="265" mass="27362">MDLGVRDATAVIVGGGRGMGLATARCLADDGARVAVVGRTREVLDAATAELTGRGSPDAVGLVADMCDAAQVDGLFAQLSERWGGELNMLVSAAGPTTVGSFEDLTDDQWRTAVDDGAMGMVRCVRAALPLLRKASWARIVNFSAHSTQRQSVILPAYTAAKAMVTSISKNLSLLLAPDEILVNVVSPGSIASDALIGWAESVGVDGADPYALMAAVGEHFGHPAHLPRAGLPDEIGAVAAFLVSRRNSYMTGANINVDGGSDFI</sequence>
<evidence type="ECO:0000256" key="2">
    <source>
        <dbReference type="ARBA" id="ARBA00006484"/>
    </source>
</evidence>
<protein>
    <recommendedName>
        <fullName evidence="4">3-oxoacyl-[acyl-carrier-protein] reductase MabA</fullName>
    </recommendedName>
</protein>
<evidence type="ECO:0000313" key="8">
    <source>
        <dbReference type="Proteomes" id="UP000032221"/>
    </source>
</evidence>
<reference evidence="7 8" key="1">
    <citation type="submission" date="2015-01" db="EMBL/GenBank/DDBJ databases">
        <title>Genome sequence of Mycobacterium llatzerense and Mycobacterium immunogenum recovered from brain abscess.</title>
        <authorList>
            <person name="Greninger A.L."/>
            <person name="Langelier C."/>
            <person name="Cunningham G."/>
            <person name="Chiu C.Y."/>
            <person name="Miller S."/>
        </authorList>
    </citation>
    <scope>NUCLEOTIDE SEQUENCE [LARGE SCALE GENOMIC DNA]</scope>
    <source>
        <strain evidence="7 8">CLUC14</strain>
    </source>
</reference>
<dbReference type="PANTHER" id="PTHR42879:SF6">
    <property type="entry name" value="NADPH-DEPENDENT REDUCTASE BACG"/>
    <property type="match status" value="1"/>
</dbReference>
<comment type="catalytic activity">
    <reaction evidence="5">
        <text>a (3R)-hydroxyacyl-[ACP] + NADP(+) = a 3-oxoacyl-[ACP] + NADPH + H(+)</text>
        <dbReference type="Rhea" id="RHEA:17397"/>
        <dbReference type="Rhea" id="RHEA-COMP:9916"/>
        <dbReference type="Rhea" id="RHEA-COMP:9945"/>
        <dbReference type="ChEBI" id="CHEBI:15378"/>
        <dbReference type="ChEBI" id="CHEBI:57783"/>
        <dbReference type="ChEBI" id="CHEBI:58349"/>
        <dbReference type="ChEBI" id="CHEBI:78776"/>
        <dbReference type="ChEBI" id="CHEBI:78827"/>
        <dbReference type="EC" id="1.1.1.100"/>
    </reaction>
    <physiologicalReaction direction="right-to-left" evidence="5">
        <dbReference type="Rhea" id="RHEA:17399"/>
    </physiologicalReaction>
</comment>
<dbReference type="PATRIC" id="fig|280871.6.peg.1939"/>
<evidence type="ECO:0000313" key="7">
    <source>
        <dbReference type="EMBL" id="KIU17271.1"/>
    </source>
</evidence>
<proteinExistence type="inferred from homology"/>
<dbReference type="SUPFAM" id="SSF51735">
    <property type="entry name" value="NAD(P)-binding Rossmann-fold domains"/>
    <property type="match status" value="1"/>
</dbReference>
<dbReference type="SMART" id="SM00822">
    <property type="entry name" value="PKS_KR"/>
    <property type="match status" value="1"/>
</dbReference>
<accession>A0A0D1LMX2</accession>
<dbReference type="Gene3D" id="3.40.50.720">
    <property type="entry name" value="NAD(P)-binding Rossmann-like Domain"/>
    <property type="match status" value="1"/>
</dbReference>
<feature type="domain" description="Ketoreductase" evidence="6">
    <location>
        <begin position="8"/>
        <end position="178"/>
    </location>
</feature>
<organism evidence="7 8">
    <name type="scientific">Mycolicibacterium llatzerense</name>
    <dbReference type="NCBI Taxonomy" id="280871"/>
    <lineage>
        <taxon>Bacteria</taxon>
        <taxon>Bacillati</taxon>
        <taxon>Actinomycetota</taxon>
        <taxon>Actinomycetes</taxon>
        <taxon>Mycobacteriales</taxon>
        <taxon>Mycobacteriaceae</taxon>
        <taxon>Mycolicibacterium</taxon>
    </lineage>
</organism>
<evidence type="ECO:0000256" key="3">
    <source>
        <dbReference type="ARBA" id="ARBA00022512"/>
    </source>
</evidence>
<dbReference type="OrthoDB" id="3676637at2"/>
<evidence type="ECO:0000256" key="4">
    <source>
        <dbReference type="ARBA" id="ARBA00040781"/>
    </source>
</evidence>
<keyword evidence="8" id="KW-1185">Reference proteome</keyword>
<evidence type="ECO:0000259" key="6">
    <source>
        <dbReference type="SMART" id="SM00822"/>
    </source>
</evidence>
<gene>
    <name evidence="7" type="ORF">TL10_09375</name>
</gene>
<comment type="caution">
    <text evidence="7">The sequence shown here is derived from an EMBL/GenBank/DDBJ whole genome shotgun (WGS) entry which is preliminary data.</text>
</comment>
<keyword evidence="3" id="KW-0134">Cell wall</keyword>
<dbReference type="RefSeq" id="WP_043394788.1">
    <property type="nucleotide sequence ID" value="NZ_JXST01000010.1"/>
</dbReference>
<dbReference type="GO" id="GO:0004316">
    <property type="term" value="F:3-oxoacyl-[acyl-carrier-protein] reductase (NADPH) activity"/>
    <property type="evidence" value="ECO:0007669"/>
    <property type="project" value="UniProtKB-EC"/>
</dbReference>
<dbReference type="Pfam" id="PF13561">
    <property type="entry name" value="adh_short_C2"/>
    <property type="match status" value="1"/>
</dbReference>
<dbReference type="PRINTS" id="PR00081">
    <property type="entry name" value="GDHRDH"/>
</dbReference>
<dbReference type="InterPro" id="IPR057326">
    <property type="entry name" value="KR_dom"/>
</dbReference>
<dbReference type="AlphaFoldDB" id="A0A0D1LMX2"/>
<keyword evidence="3" id="KW-0964">Secreted</keyword>